<dbReference type="SUPFAM" id="SSF52833">
    <property type="entry name" value="Thioredoxin-like"/>
    <property type="match status" value="1"/>
</dbReference>
<proteinExistence type="predicted"/>
<evidence type="ECO:0000313" key="7">
    <source>
        <dbReference type="Proteomes" id="UP000032668"/>
    </source>
</evidence>
<evidence type="ECO:0000256" key="3">
    <source>
        <dbReference type="ARBA" id="ARBA00023157"/>
    </source>
</evidence>
<name>A0A0D6PAK0_9PROT</name>
<evidence type="ECO:0000259" key="5">
    <source>
        <dbReference type="PROSITE" id="PS51352"/>
    </source>
</evidence>
<accession>A0A0D6PAK0</accession>
<evidence type="ECO:0000256" key="2">
    <source>
        <dbReference type="ARBA" id="ARBA00022748"/>
    </source>
</evidence>
<dbReference type="GO" id="GO:0015036">
    <property type="term" value="F:disulfide oxidoreductase activity"/>
    <property type="evidence" value="ECO:0007669"/>
    <property type="project" value="InterPro"/>
</dbReference>
<gene>
    <name evidence="6" type="ORF">Aam_005_076</name>
</gene>
<evidence type="ECO:0000256" key="1">
    <source>
        <dbReference type="ARBA" id="ARBA00004196"/>
    </source>
</evidence>
<dbReference type="GO" id="GO:0017004">
    <property type="term" value="P:cytochrome complex assembly"/>
    <property type="evidence" value="ECO:0007669"/>
    <property type="project" value="UniProtKB-KW"/>
</dbReference>
<dbReference type="GO" id="GO:0030288">
    <property type="term" value="C:outer membrane-bounded periplasmic space"/>
    <property type="evidence" value="ECO:0007669"/>
    <property type="project" value="InterPro"/>
</dbReference>
<dbReference type="OrthoDB" id="9799347at2"/>
<keyword evidence="3" id="KW-1015">Disulfide bond</keyword>
<comment type="subcellular location">
    <subcellularLocation>
        <location evidence="1">Cell envelope</location>
    </subcellularLocation>
</comment>
<protein>
    <submittedName>
        <fullName evidence="6">Cytochrome c biogenesis thiol:disulfide interchange protein DsbE</fullName>
    </submittedName>
</protein>
<dbReference type="NCBIfam" id="TIGR00385">
    <property type="entry name" value="dsbE"/>
    <property type="match status" value="1"/>
</dbReference>
<dbReference type="InterPro" id="IPR050553">
    <property type="entry name" value="Thioredoxin_ResA/DsbE_sf"/>
</dbReference>
<keyword evidence="7" id="KW-1185">Reference proteome</keyword>
<dbReference type="InterPro" id="IPR013766">
    <property type="entry name" value="Thioredoxin_domain"/>
</dbReference>
<feature type="domain" description="Thioredoxin" evidence="5">
    <location>
        <begin position="44"/>
        <end position="182"/>
    </location>
</feature>
<comment type="caution">
    <text evidence="6">The sequence shown here is derived from an EMBL/GenBank/DDBJ whole genome shotgun (WGS) entry which is preliminary data.</text>
</comment>
<dbReference type="AlphaFoldDB" id="A0A0D6PAK0"/>
<dbReference type="Gene3D" id="3.40.30.10">
    <property type="entry name" value="Glutaredoxin"/>
    <property type="match status" value="1"/>
</dbReference>
<organism evidence="6 7">
    <name type="scientific">Acidocella aminolytica 101 = DSM 11237</name>
    <dbReference type="NCBI Taxonomy" id="1120923"/>
    <lineage>
        <taxon>Bacteria</taxon>
        <taxon>Pseudomonadati</taxon>
        <taxon>Pseudomonadota</taxon>
        <taxon>Alphaproteobacteria</taxon>
        <taxon>Acetobacterales</taxon>
        <taxon>Acidocellaceae</taxon>
        <taxon>Acidocella</taxon>
    </lineage>
</organism>
<dbReference type="PROSITE" id="PS51352">
    <property type="entry name" value="THIOREDOXIN_2"/>
    <property type="match status" value="1"/>
</dbReference>
<dbReference type="PANTHER" id="PTHR42852:SF6">
    <property type="entry name" value="THIOL:DISULFIDE INTERCHANGE PROTEIN DSBE"/>
    <property type="match status" value="1"/>
</dbReference>
<dbReference type="Proteomes" id="UP000032668">
    <property type="component" value="Unassembled WGS sequence"/>
</dbReference>
<evidence type="ECO:0000313" key="6">
    <source>
        <dbReference type="EMBL" id="GAN78677.1"/>
    </source>
</evidence>
<dbReference type="InterPro" id="IPR000866">
    <property type="entry name" value="AhpC/TSA"/>
</dbReference>
<sequence length="185" mass="20475">MSPLRRRLLFGVPLAMAAVGGVGFYTILRRMQDNDYNPHTLPSPLIGKHPPTFALPGAPGFQGFSNTDLLSPPKPMLVNWFASWCAPCQEEAPMLHKLAASGITIWGIAYEDTPDALAAYLQNFGNPYQRLATDESGLTAINWGVYGVPETYFIDKTGIVRLRYPGALTKEVVQNRLMPLFKQYS</sequence>
<dbReference type="EMBL" id="BANC01000005">
    <property type="protein sequence ID" value="GAN78677.1"/>
    <property type="molecule type" value="Genomic_DNA"/>
</dbReference>
<dbReference type="PANTHER" id="PTHR42852">
    <property type="entry name" value="THIOL:DISULFIDE INTERCHANGE PROTEIN DSBE"/>
    <property type="match status" value="1"/>
</dbReference>
<dbReference type="InterPro" id="IPR004799">
    <property type="entry name" value="Periplasmic_diS_OxRdtase_DsbE"/>
</dbReference>
<dbReference type="RefSeq" id="WP_048877168.1">
    <property type="nucleotide sequence ID" value="NZ_BANC01000005.1"/>
</dbReference>
<reference evidence="6 7" key="1">
    <citation type="submission" date="2012-11" db="EMBL/GenBank/DDBJ databases">
        <title>Whole genome sequence of Acidocella aminolytica 101 = DSM 11237.</title>
        <authorList>
            <person name="Azuma Y."/>
            <person name="Higashiura N."/>
            <person name="Hirakawa H."/>
            <person name="Matsushita K."/>
        </authorList>
    </citation>
    <scope>NUCLEOTIDE SEQUENCE [LARGE SCALE GENOMIC DNA]</scope>
    <source>
        <strain evidence="7">101 / DSM 11237</strain>
    </source>
</reference>
<dbReference type="Pfam" id="PF00578">
    <property type="entry name" value="AhpC-TSA"/>
    <property type="match status" value="1"/>
</dbReference>
<dbReference type="InterPro" id="IPR036249">
    <property type="entry name" value="Thioredoxin-like_sf"/>
</dbReference>
<keyword evidence="4" id="KW-0676">Redox-active center</keyword>
<dbReference type="STRING" id="1120923.SAMN02746095_00490"/>
<evidence type="ECO:0000256" key="4">
    <source>
        <dbReference type="ARBA" id="ARBA00023284"/>
    </source>
</evidence>
<dbReference type="GO" id="GO:0016209">
    <property type="term" value="F:antioxidant activity"/>
    <property type="evidence" value="ECO:0007669"/>
    <property type="project" value="InterPro"/>
</dbReference>
<keyword evidence="2" id="KW-0201">Cytochrome c-type biogenesis</keyword>